<keyword evidence="2" id="KW-1133">Transmembrane helix</keyword>
<feature type="compositionally biased region" description="Polar residues" evidence="1">
    <location>
        <begin position="136"/>
        <end position="148"/>
    </location>
</feature>
<dbReference type="EMBL" id="BAAAUX010000020">
    <property type="protein sequence ID" value="GAA2808173.1"/>
    <property type="molecule type" value="Genomic_DNA"/>
</dbReference>
<gene>
    <name evidence="3" type="ORF">GCM10010470_49280</name>
</gene>
<name>A0ABN3VLB7_9PSEU</name>
<organism evidence="3 4">
    <name type="scientific">Saccharopolyspora taberi</name>
    <dbReference type="NCBI Taxonomy" id="60895"/>
    <lineage>
        <taxon>Bacteria</taxon>
        <taxon>Bacillati</taxon>
        <taxon>Actinomycetota</taxon>
        <taxon>Actinomycetes</taxon>
        <taxon>Pseudonocardiales</taxon>
        <taxon>Pseudonocardiaceae</taxon>
        <taxon>Saccharopolyspora</taxon>
    </lineage>
</organism>
<accession>A0ABN3VLB7</accession>
<sequence length="239" mass="25400">MTFESDRLSRDSAIVLVGSQSVYPQQPQGWGAPPATYVPPKKKTRVGCIVSIVLAVVLTPILVVVGVIGYFLYADYSEPVGDPPTNFALPETCDLVSAPTLQRLRTTNPDVTSSEQPEYGIYNCNWEQTLGRDGNNPRSLQVSVSTGGEESEAQADVDYARESGNGARVSDVQGIGDEAVLKVTSSGWSGAELVFRKGTTVVTIGYHGSDKGFFSNGPIPEAESAEAVKSVAAEVEPKV</sequence>
<keyword evidence="4" id="KW-1185">Reference proteome</keyword>
<reference evidence="3 4" key="1">
    <citation type="journal article" date="2019" name="Int. J. Syst. Evol. Microbiol.">
        <title>The Global Catalogue of Microorganisms (GCM) 10K type strain sequencing project: providing services to taxonomists for standard genome sequencing and annotation.</title>
        <authorList>
            <consortium name="The Broad Institute Genomics Platform"/>
            <consortium name="The Broad Institute Genome Sequencing Center for Infectious Disease"/>
            <person name="Wu L."/>
            <person name="Ma J."/>
        </authorList>
    </citation>
    <scope>NUCLEOTIDE SEQUENCE [LARGE SCALE GENOMIC DNA]</scope>
    <source>
        <strain evidence="3 4">JCM 9383</strain>
    </source>
</reference>
<evidence type="ECO:0000256" key="2">
    <source>
        <dbReference type="SAM" id="Phobius"/>
    </source>
</evidence>
<proteinExistence type="predicted"/>
<keyword evidence="2" id="KW-0472">Membrane</keyword>
<protein>
    <recommendedName>
        <fullName evidence="5">DUF3558 domain-containing protein</fullName>
    </recommendedName>
</protein>
<feature type="region of interest" description="Disordered" evidence="1">
    <location>
        <begin position="134"/>
        <end position="154"/>
    </location>
</feature>
<feature type="transmembrane region" description="Helical" evidence="2">
    <location>
        <begin position="46"/>
        <end position="73"/>
    </location>
</feature>
<dbReference type="Proteomes" id="UP001500979">
    <property type="component" value="Unassembled WGS sequence"/>
</dbReference>
<evidence type="ECO:0000313" key="3">
    <source>
        <dbReference type="EMBL" id="GAA2808173.1"/>
    </source>
</evidence>
<comment type="caution">
    <text evidence="3">The sequence shown here is derived from an EMBL/GenBank/DDBJ whole genome shotgun (WGS) entry which is preliminary data.</text>
</comment>
<keyword evidence="2" id="KW-0812">Transmembrane</keyword>
<evidence type="ECO:0008006" key="5">
    <source>
        <dbReference type="Google" id="ProtNLM"/>
    </source>
</evidence>
<evidence type="ECO:0000256" key="1">
    <source>
        <dbReference type="SAM" id="MobiDB-lite"/>
    </source>
</evidence>
<evidence type="ECO:0000313" key="4">
    <source>
        <dbReference type="Proteomes" id="UP001500979"/>
    </source>
</evidence>